<comment type="similarity">
    <text evidence="3 17">Belongs to the acid ceramidase family.</text>
</comment>
<evidence type="ECO:0000256" key="18">
    <source>
        <dbReference type="PIRSR" id="PIRSR017632-1"/>
    </source>
</evidence>
<dbReference type="AlphaFoldDB" id="W5M9D9"/>
<name>W5M9D9_LEPOC</name>
<evidence type="ECO:0000256" key="15">
    <source>
        <dbReference type="ARBA" id="ARBA00048323"/>
    </source>
</evidence>
<reference evidence="21" key="1">
    <citation type="submission" date="2011-12" db="EMBL/GenBank/DDBJ databases">
        <title>The Draft Genome of Lepisosteus oculatus.</title>
        <authorList>
            <consortium name="The Broad Institute Genome Assembly &amp; Analysis Group"/>
            <consortium name="Computational R&amp;D Group"/>
            <consortium name="and Sequencing Platform"/>
            <person name="Di Palma F."/>
            <person name="Alfoldi J."/>
            <person name="Johnson J."/>
            <person name="Berlin A."/>
            <person name="Gnerre S."/>
            <person name="Jaffe D."/>
            <person name="MacCallum I."/>
            <person name="Young S."/>
            <person name="Walker B.J."/>
            <person name="Lander E.S."/>
            <person name="Lindblad-Toh K."/>
        </authorList>
    </citation>
    <scope>NUCLEOTIDE SEQUENCE [LARGE SCALE GENOMIC DNA]</scope>
</reference>
<comment type="pathway">
    <text evidence="2">Lipid metabolism; fatty acid metabolism.</text>
</comment>
<dbReference type="GO" id="GO:0047412">
    <property type="term" value="F:N-(long-chain-acyl)ethanolamine deacylase activity"/>
    <property type="evidence" value="ECO:0007669"/>
    <property type="project" value="UniProtKB-EC"/>
</dbReference>
<dbReference type="GO" id="GO:0016042">
    <property type="term" value="P:lipid catabolic process"/>
    <property type="evidence" value="ECO:0007669"/>
    <property type="project" value="UniProtKB-KW"/>
</dbReference>
<evidence type="ECO:0000256" key="12">
    <source>
        <dbReference type="ARBA" id="ARBA00047993"/>
    </source>
</evidence>
<dbReference type="EMBL" id="AHAT01012501">
    <property type="status" value="NOT_ANNOTATED_CDS"/>
    <property type="molecule type" value="Genomic_DNA"/>
</dbReference>
<proteinExistence type="inferred from homology"/>
<evidence type="ECO:0000256" key="7">
    <source>
        <dbReference type="ARBA" id="ARBA00039046"/>
    </source>
</evidence>
<dbReference type="InParanoid" id="W5M9D9"/>
<dbReference type="Gene3D" id="3.60.60.10">
    <property type="entry name" value="Penicillin V Acylase, Chain A"/>
    <property type="match status" value="1"/>
</dbReference>
<evidence type="ECO:0000256" key="11">
    <source>
        <dbReference type="ARBA" id="ARBA00047719"/>
    </source>
</evidence>
<feature type="domain" description="Acid ceramidase N-terminal" evidence="19">
    <location>
        <begin position="19"/>
        <end position="77"/>
    </location>
</feature>
<comment type="catalytic activity">
    <reaction evidence="12">
        <text>N-dodecanoylsphing-4-enine + H2O = dodecanoate + sphing-4-enine</text>
        <dbReference type="Rhea" id="RHEA:41291"/>
        <dbReference type="ChEBI" id="CHEBI:15377"/>
        <dbReference type="ChEBI" id="CHEBI:18262"/>
        <dbReference type="ChEBI" id="CHEBI:57756"/>
        <dbReference type="ChEBI" id="CHEBI:72956"/>
    </reaction>
    <physiologicalReaction direction="left-to-right" evidence="12">
        <dbReference type="Rhea" id="RHEA:41292"/>
    </physiologicalReaction>
</comment>
<evidence type="ECO:0000256" key="10">
    <source>
        <dbReference type="ARBA" id="ARBA00047347"/>
    </source>
</evidence>
<dbReference type="GO" id="GO:0017040">
    <property type="term" value="F:N-acylsphingosine amidohydrolase activity"/>
    <property type="evidence" value="ECO:0007669"/>
    <property type="project" value="UniProtKB-EC"/>
</dbReference>
<feature type="active site" description="Nucleophile" evidence="18">
    <location>
        <position position="114"/>
    </location>
</feature>
<dbReference type="GO" id="GO:0016020">
    <property type="term" value="C:membrane"/>
    <property type="evidence" value="ECO:0007669"/>
    <property type="project" value="UniProtKB-SubCell"/>
</dbReference>
<dbReference type="GO" id="GO:0016810">
    <property type="term" value="F:hydrolase activity, acting on carbon-nitrogen (but not peptide) bonds"/>
    <property type="evidence" value="ECO:0000318"/>
    <property type="project" value="GO_Central"/>
</dbReference>
<dbReference type="PANTHER" id="PTHR28583">
    <property type="entry name" value="ACID AMIDASE"/>
    <property type="match status" value="1"/>
</dbReference>
<reference evidence="20" key="2">
    <citation type="submission" date="2025-08" db="UniProtKB">
        <authorList>
            <consortium name="Ensembl"/>
        </authorList>
    </citation>
    <scope>IDENTIFICATION</scope>
</reference>
<dbReference type="EMBL" id="AHAT01012502">
    <property type="status" value="NOT_ANNOTATED_CDS"/>
    <property type="molecule type" value="Genomic_DNA"/>
</dbReference>
<comment type="catalytic activity">
    <reaction evidence="13">
        <text>N-hexadecanoylethanolamine + H2O = ethanolamine + hexadecanoate</text>
        <dbReference type="Rhea" id="RHEA:45064"/>
        <dbReference type="ChEBI" id="CHEBI:7896"/>
        <dbReference type="ChEBI" id="CHEBI:15377"/>
        <dbReference type="ChEBI" id="CHEBI:57603"/>
        <dbReference type="ChEBI" id="CHEBI:71464"/>
    </reaction>
    <physiologicalReaction direction="left-to-right" evidence="13">
        <dbReference type="Rhea" id="RHEA:45065"/>
    </physiologicalReaction>
</comment>
<gene>
    <name evidence="20" type="primary">NAAA</name>
</gene>
<dbReference type="GO" id="GO:0006631">
    <property type="term" value="P:fatty acid metabolic process"/>
    <property type="evidence" value="ECO:0007669"/>
    <property type="project" value="UniProtKB-KW"/>
</dbReference>
<comment type="catalytic activity">
    <reaction evidence="10">
        <text>an N-(long-chain fatty acyl)ethanolamine + H2O = a long-chain fatty acid + ethanolamine</text>
        <dbReference type="Rhea" id="RHEA:17505"/>
        <dbReference type="ChEBI" id="CHEBI:15377"/>
        <dbReference type="ChEBI" id="CHEBI:15897"/>
        <dbReference type="ChEBI" id="CHEBI:57560"/>
        <dbReference type="ChEBI" id="CHEBI:57603"/>
        <dbReference type="EC" id="3.5.1.60"/>
    </reaction>
    <physiologicalReaction direction="left-to-right" evidence="10">
        <dbReference type="Rhea" id="RHEA:17506"/>
    </physiologicalReaction>
</comment>
<dbReference type="OMA" id="GQDHINM"/>
<dbReference type="Bgee" id="ENSLOCG00000004186">
    <property type="expression patterns" value="Expressed in ovary and 13 other cell types or tissues"/>
</dbReference>
<dbReference type="HOGENOM" id="CLU_054401_0_0_1"/>
<evidence type="ECO:0000256" key="14">
    <source>
        <dbReference type="ARBA" id="ARBA00048217"/>
    </source>
</evidence>
<evidence type="ECO:0000259" key="19">
    <source>
        <dbReference type="Pfam" id="PF15508"/>
    </source>
</evidence>
<comment type="catalytic activity">
    <reaction evidence="15">
        <text>an N-acylsphing-4-enine + H2O = sphing-4-enine + a fatty acid</text>
        <dbReference type="Rhea" id="RHEA:20856"/>
        <dbReference type="ChEBI" id="CHEBI:15377"/>
        <dbReference type="ChEBI" id="CHEBI:28868"/>
        <dbReference type="ChEBI" id="CHEBI:52639"/>
        <dbReference type="ChEBI" id="CHEBI:57756"/>
        <dbReference type="EC" id="3.5.1.23"/>
    </reaction>
    <physiologicalReaction direction="left-to-right" evidence="15">
        <dbReference type="Rhea" id="RHEA:20857"/>
    </physiologicalReaction>
</comment>
<comment type="subcellular location">
    <subcellularLocation>
        <location evidence="1">Lysosome</location>
    </subcellularLocation>
</comment>
<dbReference type="GO" id="GO:0005764">
    <property type="term" value="C:lysosome"/>
    <property type="evidence" value="ECO:0007669"/>
    <property type="project" value="UniProtKB-SubCell"/>
</dbReference>
<dbReference type="GO" id="GO:0017064">
    <property type="term" value="F:fatty acid amide hydrolase activity"/>
    <property type="evidence" value="ECO:0007669"/>
    <property type="project" value="InterPro"/>
</dbReference>
<dbReference type="EC" id="3.5.1.23" evidence="4"/>
<dbReference type="PANTHER" id="PTHR28583:SF4">
    <property type="entry name" value="N-ACYLETHANOLAMINE-HYDROLYZING ACID AMIDASE"/>
    <property type="match status" value="1"/>
</dbReference>
<keyword evidence="5" id="KW-0458">Lysosome</keyword>
<dbReference type="InterPro" id="IPR029130">
    <property type="entry name" value="Acid_ceramidase_N"/>
</dbReference>
<evidence type="ECO:0000256" key="3">
    <source>
        <dbReference type="ARBA" id="ARBA00005730"/>
    </source>
</evidence>
<dbReference type="eggNOG" id="ENOG502QT7H">
    <property type="taxonomic scope" value="Eukaryota"/>
</dbReference>
<dbReference type="EMBL" id="AHAT01012503">
    <property type="status" value="NOT_ANNOTATED_CDS"/>
    <property type="molecule type" value="Genomic_DNA"/>
</dbReference>
<comment type="catalytic activity">
    <reaction evidence="11">
        <text>N-dodecanoylethanolamine + H2O = dodecanoate + ethanolamine</text>
        <dbReference type="Rhea" id="RHEA:45456"/>
        <dbReference type="ChEBI" id="CHEBI:15377"/>
        <dbReference type="ChEBI" id="CHEBI:18262"/>
        <dbReference type="ChEBI" id="CHEBI:57603"/>
        <dbReference type="ChEBI" id="CHEBI:85263"/>
    </reaction>
    <physiologicalReaction direction="left-to-right" evidence="11">
        <dbReference type="Rhea" id="RHEA:45457"/>
    </physiologicalReaction>
</comment>
<evidence type="ECO:0000256" key="16">
    <source>
        <dbReference type="ARBA" id="ARBA00048716"/>
    </source>
</evidence>
<organism evidence="20 21">
    <name type="scientific">Lepisosteus oculatus</name>
    <name type="common">Spotted gar</name>
    <dbReference type="NCBI Taxonomy" id="7918"/>
    <lineage>
        <taxon>Eukaryota</taxon>
        <taxon>Metazoa</taxon>
        <taxon>Chordata</taxon>
        <taxon>Craniata</taxon>
        <taxon>Vertebrata</taxon>
        <taxon>Euteleostomi</taxon>
        <taxon>Actinopterygii</taxon>
        <taxon>Neopterygii</taxon>
        <taxon>Holostei</taxon>
        <taxon>Semionotiformes</taxon>
        <taxon>Lepisosteidae</taxon>
        <taxon>Lepisosteus</taxon>
    </lineage>
</organism>
<evidence type="ECO:0000256" key="2">
    <source>
        <dbReference type="ARBA" id="ARBA00004872"/>
    </source>
</evidence>
<keyword evidence="17" id="KW-0443">Lipid metabolism</keyword>
<dbReference type="Proteomes" id="UP000018468">
    <property type="component" value="Linkage group LG2"/>
</dbReference>
<dbReference type="STRING" id="7918.ENSLOCP00000004998"/>
<evidence type="ECO:0000256" key="1">
    <source>
        <dbReference type="ARBA" id="ARBA00004371"/>
    </source>
</evidence>
<dbReference type="PIRSF" id="PIRSF017632">
    <property type="entry name" value="Acid_ceramidase-like"/>
    <property type="match status" value="1"/>
</dbReference>
<dbReference type="Ensembl" id="ENSLOCT00000005006.1">
    <property type="protein sequence ID" value="ENSLOCP00000004998.1"/>
    <property type="gene ID" value="ENSLOCG00000004186.1"/>
</dbReference>
<evidence type="ECO:0000256" key="6">
    <source>
        <dbReference type="ARBA" id="ARBA00038527"/>
    </source>
</evidence>
<keyword evidence="21" id="KW-1185">Reference proteome</keyword>
<dbReference type="GeneTree" id="ENSGT00530000063548"/>
<dbReference type="CDD" id="cd01903">
    <property type="entry name" value="Ntn_AC_NAAA"/>
    <property type="match status" value="1"/>
</dbReference>
<evidence type="ECO:0000256" key="4">
    <source>
        <dbReference type="ARBA" id="ARBA00011891"/>
    </source>
</evidence>
<evidence type="ECO:0000256" key="13">
    <source>
        <dbReference type="ARBA" id="ARBA00048166"/>
    </source>
</evidence>
<sequence length="352" mass="39686">MGRTTPIRITAESCKKLTTPPVFNLSLDLPPEERWLSIVNHYDKDYFRKAATAIIESTVPKWVHHAITPAVVDALEKYIPQPYAGEIRGVSSGFGMSLADVILLNFAYEITAFCTSVVAQDTKGNIFHGRNLDYPYGDILKNITVDIRYVRNEQVAYRGTTFTGYVGLWTGQSAKKFTISGDKRARGFWWENFIAAFLMRYSPVSWLVRKTLEDAEDFQDAVLRLSKIPIIGDVYYIVGGVQPGEGVVVTRNRGGPADIWSLDPINGQWYRVETNYDHWTTPPPSDDRRTPAIKALNATGQAHINMDTLYEVLSVKPVCNMLTIYTTVMSAAFPEKYRTVVRQFLLECSMSS</sequence>
<comment type="catalytic activity">
    <reaction evidence="14">
        <text>N-hexadecanoylsphing-4-enine + H2O = sphing-4-enine + hexadecanoate</text>
        <dbReference type="Rhea" id="RHEA:38891"/>
        <dbReference type="ChEBI" id="CHEBI:7896"/>
        <dbReference type="ChEBI" id="CHEBI:15377"/>
        <dbReference type="ChEBI" id="CHEBI:57756"/>
        <dbReference type="ChEBI" id="CHEBI:72959"/>
    </reaction>
    <physiologicalReaction direction="left-to-right" evidence="14">
        <dbReference type="Rhea" id="RHEA:38892"/>
    </physiologicalReaction>
</comment>
<evidence type="ECO:0000256" key="5">
    <source>
        <dbReference type="ARBA" id="ARBA00023228"/>
    </source>
</evidence>
<evidence type="ECO:0000256" key="9">
    <source>
        <dbReference type="ARBA" id="ARBA00042519"/>
    </source>
</evidence>
<dbReference type="InterPro" id="IPR016699">
    <property type="entry name" value="Acid_ceramidase-like"/>
</dbReference>
<evidence type="ECO:0000313" key="21">
    <source>
        <dbReference type="Proteomes" id="UP000018468"/>
    </source>
</evidence>
<comment type="catalytic activity">
    <reaction evidence="16">
        <text>N-tetradecanoylethanolamine + H2O = tetradecanoate + ethanolamine</text>
        <dbReference type="Rhea" id="RHEA:45452"/>
        <dbReference type="ChEBI" id="CHEBI:15377"/>
        <dbReference type="ChEBI" id="CHEBI:30807"/>
        <dbReference type="ChEBI" id="CHEBI:57603"/>
        <dbReference type="ChEBI" id="CHEBI:85262"/>
    </reaction>
    <physiologicalReaction direction="left-to-right" evidence="16">
        <dbReference type="Rhea" id="RHEA:45453"/>
    </physiologicalReaction>
</comment>
<evidence type="ECO:0000256" key="17">
    <source>
        <dbReference type="PIRNR" id="PIRNR017632"/>
    </source>
</evidence>
<evidence type="ECO:0000313" key="20">
    <source>
        <dbReference type="Ensembl" id="ENSLOCP00000004998.1"/>
    </source>
</evidence>
<dbReference type="Pfam" id="PF15508">
    <property type="entry name" value="NAAA-beta"/>
    <property type="match status" value="1"/>
</dbReference>
<keyword evidence="17" id="KW-0378">Hydrolase</keyword>
<dbReference type="EC" id="3.5.1.60" evidence="7"/>
<comment type="subunit">
    <text evidence="6">Heterodimer of an alpha and a beta subunit, produced by autocatalytic cleavage.</text>
</comment>
<accession>W5M9D9</accession>
<evidence type="ECO:0000256" key="8">
    <source>
        <dbReference type="ARBA" id="ARBA00040404"/>
    </source>
</evidence>
<protein>
    <recommendedName>
        <fullName evidence="8">N-acylethanolamine-hydrolyzing acid amidase</fullName>
        <ecNumber evidence="4">3.5.1.23</ecNumber>
        <ecNumber evidence="7">3.5.1.60</ecNumber>
    </recommendedName>
    <alternativeName>
        <fullName evidence="9">Acylsphingosine deacylase NAAA</fullName>
    </alternativeName>
</protein>
<reference evidence="20" key="3">
    <citation type="submission" date="2025-09" db="UniProtKB">
        <authorList>
            <consortium name="Ensembl"/>
        </authorList>
    </citation>
    <scope>IDENTIFICATION</scope>
</reference>